<dbReference type="SUPFAM" id="SSF103481">
    <property type="entry name" value="Multidrug resistance efflux transporter EmrE"/>
    <property type="match status" value="2"/>
</dbReference>
<feature type="transmembrane region" description="Helical" evidence="1">
    <location>
        <begin position="263"/>
        <end position="281"/>
    </location>
</feature>
<gene>
    <name evidence="3" type="ORF">Q4481_20500</name>
</gene>
<name>A0ABT8YSM9_9HYPH</name>
<dbReference type="RefSeq" id="WP_304378262.1">
    <property type="nucleotide sequence ID" value="NZ_JAUOZU010000017.1"/>
</dbReference>
<reference evidence="3" key="1">
    <citation type="journal article" date="2015" name="Int. J. Syst. Evol. Microbiol.">
        <title>Rhizobium alvei sp. nov., isolated from a freshwater river.</title>
        <authorList>
            <person name="Sheu S.Y."/>
            <person name="Huang H.W."/>
            <person name="Young C.C."/>
            <person name="Chen W.M."/>
        </authorList>
    </citation>
    <scope>NUCLEOTIDE SEQUENCE</scope>
    <source>
        <strain evidence="3">TNR-22</strain>
    </source>
</reference>
<feature type="transmembrane region" description="Helical" evidence="1">
    <location>
        <begin position="124"/>
        <end position="141"/>
    </location>
</feature>
<protein>
    <submittedName>
        <fullName evidence="3">DMT family transporter</fullName>
    </submittedName>
</protein>
<feature type="domain" description="EamA" evidence="2">
    <location>
        <begin position="7"/>
        <end position="141"/>
    </location>
</feature>
<reference evidence="3" key="2">
    <citation type="submission" date="2023-07" db="EMBL/GenBank/DDBJ databases">
        <authorList>
            <person name="Shen H."/>
        </authorList>
    </citation>
    <scope>NUCLEOTIDE SEQUENCE</scope>
    <source>
        <strain evidence="3">TNR-22</strain>
    </source>
</reference>
<comment type="caution">
    <text evidence="3">The sequence shown here is derived from an EMBL/GenBank/DDBJ whole genome shotgun (WGS) entry which is preliminary data.</text>
</comment>
<dbReference type="InterPro" id="IPR000620">
    <property type="entry name" value="EamA_dom"/>
</dbReference>
<accession>A0ABT8YSM9</accession>
<dbReference type="Pfam" id="PF00892">
    <property type="entry name" value="EamA"/>
    <property type="match status" value="2"/>
</dbReference>
<keyword evidence="4" id="KW-1185">Reference proteome</keyword>
<organism evidence="3 4">
    <name type="scientific">Rhizobium alvei</name>
    <dbReference type="NCBI Taxonomy" id="1132659"/>
    <lineage>
        <taxon>Bacteria</taxon>
        <taxon>Pseudomonadati</taxon>
        <taxon>Pseudomonadota</taxon>
        <taxon>Alphaproteobacteria</taxon>
        <taxon>Hyphomicrobiales</taxon>
        <taxon>Rhizobiaceae</taxon>
        <taxon>Rhizobium/Agrobacterium group</taxon>
        <taxon>Rhizobium</taxon>
    </lineage>
</organism>
<dbReference type="EMBL" id="JAUOZU010000017">
    <property type="protein sequence ID" value="MDO6966339.1"/>
    <property type="molecule type" value="Genomic_DNA"/>
</dbReference>
<proteinExistence type="predicted"/>
<feature type="transmembrane region" description="Helical" evidence="1">
    <location>
        <begin position="36"/>
        <end position="54"/>
    </location>
</feature>
<evidence type="ECO:0000313" key="3">
    <source>
        <dbReference type="EMBL" id="MDO6966339.1"/>
    </source>
</evidence>
<feature type="transmembrane region" description="Helical" evidence="1">
    <location>
        <begin position="101"/>
        <end position="119"/>
    </location>
</feature>
<evidence type="ECO:0000259" key="2">
    <source>
        <dbReference type="Pfam" id="PF00892"/>
    </source>
</evidence>
<feature type="domain" description="EamA" evidence="2">
    <location>
        <begin position="156"/>
        <end position="279"/>
    </location>
</feature>
<feature type="transmembrane region" description="Helical" evidence="1">
    <location>
        <begin position="74"/>
        <end position="95"/>
    </location>
</feature>
<keyword evidence="1" id="KW-1133">Transmembrane helix</keyword>
<keyword evidence="1" id="KW-0472">Membrane</keyword>
<evidence type="ECO:0000256" key="1">
    <source>
        <dbReference type="SAM" id="Phobius"/>
    </source>
</evidence>
<feature type="transmembrane region" description="Helical" evidence="1">
    <location>
        <begin position="153"/>
        <end position="171"/>
    </location>
</feature>
<dbReference type="PANTHER" id="PTHR22911">
    <property type="entry name" value="ACYL-MALONYL CONDENSING ENZYME-RELATED"/>
    <property type="match status" value="1"/>
</dbReference>
<dbReference type="PANTHER" id="PTHR22911:SF103">
    <property type="entry name" value="BLR2811 PROTEIN"/>
    <property type="match status" value="1"/>
</dbReference>
<feature type="transmembrane region" description="Helical" evidence="1">
    <location>
        <begin position="183"/>
        <end position="201"/>
    </location>
</feature>
<feature type="transmembrane region" description="Helical" evidence="1">
    <location>
        <begin position="236"/>
        <end position="257"/>
    </location>
</feature>
<sequence length="295" mass="31832">MKQTQASGYIYALLAFSIFAAQDAISKHLGELYSPVFIAMIRYWWFGAFAIIWAMRSSGGLKAVASTSRPFLQIARGLLLAGQIITAILSFATVGLAHSQAIFSAAPLVVAVLSVPLLGEHVGWRRWTAICIGFIGVMIILKPEGGALESDLLIPVLNVLGLAVYGVLTRLANRTDSSMTSFFYTGVVGAVAMTLIGPFFWSSPTLADWGFIAIICITGMTSHFCLIKSYETLDAVLVQPLSYLQLVFASLIGMFLFGEVIRANVVLGSVIVVCAGLFTIWREAMARRSARMGST</sequence>
<dbReference type="InterPro" id="IPR037185">
    <property type="entry name" value="EmrE-like"/>
</dbReference>
<evidence type="ECO:0000313" key="4">
    <source>
        <dbReference type="Proteomes" id="UP001174932"/>
    </source>
</evidence>
<dbReference type="Proteomes" id="UP001174932">
    <property type="component" value="Unassembled WGS sequence"/>
</dbReference>
<feature type="transmembrane region" description="Helical" evidence="1">
    <location>
        <begin position="207"/>
        <end position="227"/>
    </location>
</feature>
<keyword evidence="1" id="KW-0812">Transmembrane</keyword>